<keyword evidence="4" id="KW-0255">Endonuclease</keyword>
<dbReference type="GO" id="GO:0003729">
    <property type="term" value="F:mRNA binding"/>
    <property type="evidence" value="ECO:0007669"/>
    <property type="project" value="InterPro"/>
</dbReference>
<name>A0A1N7KV96_9BACL</name>
<evidence type="ECO:0000256" key="7">
    <source>
        <dbReference type="ARBA" id="ARBA00023016"/>
    </source>
</evidence>
<evidence type="ECO:0000256" key="5">
    <source>
        <dbReference type="ARBA" id="ARBA00022801"/>
    </source>
</evidence>
<keyword evidence="3" id="KW-0540">Nuclease</keyword>
<evidence type="ECO:0000256" key="3">
    <source>
        <dbReference type="ARBA" id="ARBA00022722"/>
    </source>
</evidence>
<gene>
    <name evidence="8" type="ORF">SAMN05421790_103281</name>
</gene>
<proteinExistence type="inferred from homology"/>
<keyword evidence="7" id="KW-0346">Stress response</keyword>
<evidence type="ECO:0000256" key="2">
    <source>
        <dbReference type="ARBA" id="ARBA00022649"/>
    </source>
</evidence>
<dbReference type="EMBL" id="FTOD01000003">
    <property type="protein sequence ID" value="SIS65340.1"/>
    <property type="molecule type" value="Genomic_DNA"/>
</dbReference>
<dbReference type="GO" id="GO:0016787">
    <property type="term" value="F:hydrolase activity"/>
    <property type="evidence" value="ECO:0007669"/>
    <property type="project" value="UniProtKB-KW"/>
</dbReference>
<evidence type="ECO:0000313" key="9">
    <source>
        <dbReference type="Proteomes" id="UP000186795"/>
    </source>
</evidence>
<dbReference type="InterPro" id="IPR038570">
    <property type="entry name" value="HicA_sf"/>
</dbReference>
<dbReference type="Pfam" id="PF07927">
    <property type="entry name" value="HicA_toxin"/>
    <property type="match status" value="1"/>
</dbReference>
<evidence type="ECO:0000256" key="1">
    <source>
        <dbReference type="ARBA" id="ARBA00006620"/>
    </source>
</evidence>
<protein>
    <submittedName>
        <fullName evidence="8">HicA toxin of toxin-antitoxin</fullName>
    </submittedName>
</protein>
<dbReference type="Gene3D" id="3.30.920.30">
    <property type="entry name" value="Hypothetical protein"/>
    <property type="match status" value="1"/>
</dbReference>
<dbReference type="RefSeq" id="WP_076524209.1">
    <property type="nucleotide sequence ID" value="NZ_CP048103.1"/>
</dbReference>
<organism evidence="8 9">
    <name type="scientific">Kroppenstedtia eburnea</name>
    <dbReference type="NCBI Taxonomy" id="714067"/>
    <lineage>
        <taxon>Bacteria</taxon>
        <taxon>Bacillati</taxon>
        <taxon>Bacillota</taxon>
        <taxon>Bacilli</taxon>
        <taxon>Bacillales</taxon>
        <taxon>Thermoactinomycetaceae</taxon>
        <taxon>Kroppenstedtia</taxon>
    </lineage>
</organism>
<evidence type="ECO:0000256" key="6">
    <source>
        <dbReference type="ARBA" id="ARBA00022884"/>
    </source>
</evidence>
<keyword evidence="2" id="KW-1277">Toxin-antitoxin system</keyword>
<dbReference type="Proteomes" id="UP000186795">
    <property type="component" value="Unassembled WGS sequence"/>
</dbReference>
<evidence type="ECO:0000256" key="4">
    <source>
        <dbReference type="ARBA" id="ARBA00022759"/>
    </source>
</evidence>
<dbReference type="InterPro" id="IPR012933">
    <property type="entry name" value="HicA_mRNA_interferase"/>
</dbReference>
<dbReference type="AlphaFoldDB" id="A0A1N7KV96"/>
<dbReference type="OrthoDB" id="1725706at2"/>
<keyword evidence="6" id="KW-0694">RNA-binding</keyword>
<keyword evidence="5" id="KW-0378">Hydrolase</keyword>
<accession>A0A1N7KV96</accession>
<reference evidence="9" key="1">
    <citation type="submission" date="2017-01" db="EMBL/GenBank/DDBJ databases">
        <authorList>
            <person name="Varghese N."/>
            <person name="Submissions S."/>
        </authorList>
    </citation>
    <scope>NUCLEOTIDE SEQUENCE [LARGE SCALE GENOMIC DNA]</scope>
    <source>
        <strain evidence="9">DSM 45196</strain>
    </source>
</reference>
<sequence>MPSWRDLRRFCERDGWEQYKQGGDHLYYRKWENGKLKRTKVSHGTGEINKHLWRQILRKQLEVKEEYFNRKK</sequence>
<comment type="similarity">
    <text evidence="1">Belongs to the HicA mRNA interferase family.</text>
</comment>
<keyword evidence="9" id="KW-1185">Reference proteome</keyword>
<dbReference type="SUPFAM" id="SSF54786">
    <property type="entry name" value="YcfA/nrd intein domain"/>
    <property type="match status" value="1"/>
</dbReference>
<dbReference type="GO" id="GO:0004519">
    <property type="term" value="F:endonuclease activity"/>
    <property type="evidence" value="ECO:0007669"/>
    <property type="project" value="UniProtKB-KW"/>
</dbReference>
<evidence type="ECO:0000313" key="8">
    <source>
        <dbReference type="EMBL" id="SIS65340.1"/>
    </source>
</evidence>